<evidence type="ECO:0000313" key="4">
    <source>
        <dbReference type="Proteomes" id="UP001175271"/>
    </source>
</evidence>
<dbReference type="PANTHER" id="PTHR10625">
    <property type="entry name" value="HISTONE DEACETYLASE HDAC1-RELATED"/>
    <property type="match status" value="1"/>
</dbReference>
<dbReference type="GO" id="GO:0040029">
    <property type="term" value="P:epigenetic regulation of gene expression"/>
    <property type="evidence" value="ECO:0007669"/>
    <property type="project" value="TreeGrafter"/>
</dbReference>
<dbReference type="PANTHER" id="PTHR10625:SF1">
    <property type="entry name" value="HISTONE DEACETYLASE DOMAIN-CONTAINING PROTEIN"/>
    <property type="match status" value="1"/>
</dbReference>
<gene>
    <name evidence="3" type="ORF">QR680_007283</name>
</gene>
<accession>A0AA39HYE1</accession>
<evidence type="ECO:0000259" key="2">
    <source>
        <dbReference type="Pfam" id="PF00850"/>
    </source>
</evidence>
<dbReference type="InterPro" id="IPR023696">
    <property type="entry name" value="Ureohydrolase_dom_sf"/>
</dbReference>
<sequence length="497" mass="57136">MALKFGFVYDERMLAHECLYDCSMEESPERCRLIYERLNQDGLLKDAVRIPARPATNEEITIGHPLGLVRQLESLKTNEDCENYCKTKDYLWLQPSSLSAARLALGSCMDLVKANVEKKIGNGFAIIRPPGHHSYGSQPQGYCIFSNVAIVAKHTVDVLGINKLMIVDFDIHAANGTYETVKDDHRILLVSSHMYNCGTSWPFQKVFDYDSNDNNIFIPFNCSMNTENDLLAAYNHVIMPIAKEFQPETILVSAGFDSGYYDAMLENGQAIKAPGYGYIVKMLEDLCPNRVLAFLEGGYFWKNYTECAAMMVRGLKGMSLPKIEPTARVNGSMCEVIWKALYHHSKRWKFAKERLEQLQNQQEIMGLQRYSPPAFKLYLGHGFREHLEFVRDNERLKTRQWLPRLTKEQEEIASAKIQNYIEVLSVHFLISKYEFVDEPIELNVDDELKQMVWDEKAKADCFLRNAKTCLPLYDGFVNYLQSKDGTFECFDKKLLNE</sequence>
<dbReference type="InterPro" id="IPR000286">
    <property type="entry name" value="HDACs"/>
</dbReference>
<feature type="domain" description="Histone deacetylase" evidence="2">
    <location>
        <begin position="26"/>
        <end position="314"/>
    </location>
</feature>
<organism evidence="3 4">
    <name type="scientific">Steinernema hermaphroditum</name>
    <dbReference type="NCBI Taxonomy" id="289476"/>
    <lineage>
        <taxon>Eukaryota</taxon>
        <taxon>Metazoa</taxon>
        <taxon>Ecdysozoa</taxon>
        <taxon>Nematoda</taxon>
        <taxon>Chromadorea</taxon>
        <taxon>Rhabditida</taxon>
        <taxon>Tylenchina</taxon>
        <taxon>Panagrolaimomorpha</taxon>
        <taxon>Strongyloidoidea</taxon>
        <taxon>Steinernematidae</taxon>
        <taxon>Steinernema</taxon>
    </lineage>
</organism>
<dbReference type="GO" id="GO:0141221">
    <property type="term" value="F:histone deacetylase activity, hydrolytic mechanism"/>
    <property type="evidence" value="ECO:0007669"/>
    <property type="project" value="UniProtKB-EC"/>
</dbReference>
<dbReference type="PRINTS" id="PR01270">
    <property type="entry name" value="HDASUPER"/>
</dbReference>
<dbReference type="EMBL" id="JAUCMV010000003">
    <property type="protein sequence ID" value="KAK0414367.1"/>
    <property type="molecule type" value="Genomic_DNA"/>
</dbReference>
<evidence type="ECO:0000313" key="3">
    <source>
        <dbReference type="EMBL" id="KAK0414367.1"/>
    </source>
</evidence>
<comment type="caution">
    <text evidence="3">The sequence shown here is derived from an EMBL/GenBank/DDBJ whole genome shotgun (WGS) entry which is preliminary data.</text>
</comment>
<name>A0AA39HYE1_9BILA</name>
<evidence type="ECO:0000256" key="1">
    <source>
        <dbReference type="ARBA" id="ARBA00048287"/>
    </source>
</evidence>
<reference evidence="3" key="1">
    <citation type="submission" date="2023-06" db="EMBL/GenBank/DDBJ databases">
        <title>Genomic analysis of the entomopathogenic nematode Steinernema hermaphroditum.</title>
        <authorList>
            <person name="Schwarz E.M."/>
            <person name="Heppert J.K."/>
            <person name="Baniya A."/>
            <person name="Schwartz H.T."/>
            <person name="Tan C.-H."/>
            <person name="Antoshechkin I."/>
            <person name="Sternberg P.W."/>
            <person name="Goodrich-Blair H."/>
            <person name="Dillman A.R."/>
        </authorList>
    </citation>
    <scope>NUCLEOTIDE SEQUENCE</scope>
    <source>
        <strain evidence="3">PS9179</strain>
        <tissue evidence="3">Whole animal</tissue>
    </source>
</reference>
<dbReference type="Pfam" id="PF00850">
    <property type="entry name" value="Hist_deacetyl"/>
    <property type="match status" value="1"/>
</dbReference>
<comment type="catalytic activity">
    <reaction evidence="1">
        <text>N(6)-acetyl-L-lysyl-[histone] + H2O = L-lysyl-[histone] + acetate</text>
        <dbReference type="Rhea" id="RHEA:58196"/>
        <dbReference type="Rhea" id="RHEA-COMP:9845"/>
        <dbReference type="Rhea" id="RHEA-COMP:11338"/>
        <dbReference type="ChEBI" id="CHEBI:15377"/>
        <dbReference type="ChEBI" id="CHEBI:29969"/>
        <dbReference type="ChEBI" id="CHEBI:30089"/>
        <dbReference type="ChEBI" id="CHEBI:61930"/>
        <dbReference type="EC" id="3.5.1.98"/>
    </reaction>
</comment>
<dbReference type="InterPro" id="IPR037138">
    <property type="entry name" value="His_deacetylse_dom_sf"/>
</dbReference>
<dbReference type="AlphaFoldDB" id="A0AA39HYE1"/>
<dbReference type="SUPFAM" id="SSF52768">
    <property type="entry name" value="Arginase/deacetylase"/>
    <property type="match status" value="1"/>
</dbReference>
<keyword evidence="4" id="KW-1185">Reference proteome</keyword>
<dbReference type="GO" id="GO:0000118">
    <property type="term" value="C:histone deacetylase complex"/>
    <property type="evidence" value="ECO:0007669"/>
    <property type="project" value="TreeGrafter"/>
</dbReference>
<dbReference type="Gene3D" id="3.40.800.20">
    <property type="entry name" value="Histone deacetylase domain"/>
    <property type="match status" value="1"/>
</dbReference>
<dbReference type="InterPro" id="IPR023801">
    <property type="entry name" value="His_deacetylse_dom"/>
</dbReference>
<protein>
    <recommendedName>
        <fullName evidence="2">Histone deacetylase domain-containing protein</fullName>
    </recommendedName>
</protein>
<dbReference type="Proteomes" id="UP001175271">
    <property type="component" value="Unassembled WGS sequence"/>
</dbReference>
<proteinExistence type="predicted"/>